<dbReference type="InterPro" id="IPR048851">
    <property type="entry name" value="PaaA2_dom"/>
</dbReference>
<feature type="domain" description="Stability determinant" evidence="1">
    <location>
        <begin position="20"/>
        <end position="43"/>
    </location>
</feature>
<organism evidence="2 3">
    <name type="scientific">Cupriavidus basilensis OR16</name>
    <dbReference type="NCBI Taxonomy" id="1127483"/>
    <lineage>
        <taxon>Bacteria</taxon>
        <taxon>Pseudomonadati</taxon>
        <taxon>Pseudomonadota</taxon>
        <taxon>Betaproteobacteria</taxon>
        <taxon>Burkholderiales</taxon>
        <taxon>Burkholderiaceae</taxon>
        <taxon>Cupriavidus</taxon>
    </lineage>
</organism>
<dbReference type="Pfam" id="PF21217">
    <property type="entry name" value="PaaA2"/>
    <property type="match status" value="1"/>
</dbReference>
<name>H1SGI2_9BURK</name>
<sequence length="66" mass="7623">MAPDAGDFMRDYVKRSQDEAADHDAWFRKQVQASLEDARPSIEDNEARRIFAKRRDALLRKTKATG</sequence>
<evidence type="ECO:0000313" key="3">
    <source>
        <dbReference type="Proteomes" id="UP000005808"/>
    </source>
</evidence>
<dbReference type="EMBL" id="AHJE01000129">
    <property type="protein sequence ID" value="EHP38375.1"/>
    <property type="molecule type" value="Genomic_DNA"/>
</dbReference>
<reference evidence="2 3" key="1">
    <citation type="journal article" date="2012" name="J. Bacteriol.">
        <title>De Novo Genome Project of Cupriavidus basilensis OR16.</title>
        <authorList>
            <person name="Cserhati M."/>
            <person name="Kriszt B."/>
            <person name="Szoboszlay S."/>
            <person name="Toth A."/>
            <person name="Szabo I."/>
            <person name="Tancsics A."/>
            <person name="Nagy I."/>
            <person name="Horvath B."/>
            <person name="Nagy I."/>
            <person name="Kukolya J."/>
        </authorList>
    </citation>
    <scope>NUCLEOTIDE SEQUENCE [LARGE SCALE GENOMIC DNA]</scope>
    <source>
        <strain evidence="2 3">OR16</strain>
    </source>
</reference>
<evidence type="ECO:0000259" key="1">
    <source>
        <dbReference type="Pfam" id="PF21217"/>
    </source>
</evidence>
<evidence type="ECO:0000313" key="2">
    <source>
        <dbReference type="EMBL" id="EHP38375.1"/>
    </source>
</evidence>
<dbReference type="Gene3D" id="6.20.450.20">
    <property type="match status" value="1"/>
</dbReference>
<dbReference type="Proteomes" id="UP000005808">
    <property type="component" value="Unassembled WGS sequence"/>
</dbReference>
<comment type="caution">
    <text evidence="2">The sequence shown here is derived from an EMBL/GenBank/DDBJ whole genome shotgun (WGS) entry which is preliminary data.</text>
</comment>
<gene>
    <name evidence="2" type="ORF">OR16_37545</name>
</gene>
<accession>H1SGI2</accession>
<proteinExistence type="predicted"/>
<protein>
    <recommendedName>
        <fullName evidence="1">Stability determinant domain-containing protein</fullName>
    </recommendedName>
</protein>
<dbReference type="AlphaFoldDB" id="H1SGI2"/>
<dbReference type="PATRIC" id="fig|1127483.3.peg.7480"/>